<dbReference type="Pfam" id="PF02518">
    <property type="entry name" value="HATPase_c"/>
    <property type="match status" value="1"/>
</dbReference>
<dbReference type="GO" id="GO:0000155">
    <property type="term" value="F:phosphorelay sensor kinase activity"/>
    <property type="evidence" value="ECO:0007669"/>
    <property type="project" value="InterPro"/>
</dbReference>
<evidence type="ECO:0000256" key="1">
    <source>
        <dbReference type="ARBA" id="ARBA00000085"/>
    </source>
</evidence>
<dbReference type="FunFam" id="3.30.565.10:FF:000006">
    <property type="entry name" value="Sensor histidine kinase WalK"/>
    <property type="match status" value="1"/>
</dbReference>
<dbReference type="InterPro" id="IPR005467">
    <property type="entry name" value="His_kinase_dom"/>
</dbReference>
<dbReference type="Pfam" id="PF00512">
    <property type="entry name" value="HisKA"/>
    <property type="match status" value="1"/>
</dbReference>
<dbReference type="SMART" id="SM00388">
    <property type="entry name" value="HisKA"/>
    <property type="match status" value="1"/>
</dbReference>
<dbReference type="PROSITE" id="PS50109">
    <property type="entry name" value="HIS_KIN"/>
    <property type="match status" value="1"/>
</dbReference>
<dbReference type="Gene3D" id="3.30.565.10">
    <property type="entry name" value="Histidine kinase-like ATPase, C-terminal domain"/>
    <property type="match status" value="1"/>
</dbReference>
<dbReference type="PROSITE" id="PS50112">
    <property type="entry name" value="PAS"/>
    <property type="match status" value="1"/>
</dbReference>
<sequence>MTEPIYIEDAEELYQDAPFGYLTMYGNGKILNINNTFLDWMGYNRMEILGQKSFSSLLSIGGRIYLETHIMPILQLRGEIAEINIEFKKKDGTKLPTLINAKKVKKHAMSQPVFRLSVLDISQRKHYELELMKAQKKAEQMVQRLQQINQELEEFAYTASHDLQAPLSTISGLIGLLEKKGMLKHDAKAAKYFSVIKNNTDRMKLMIRDLLEYAKIDGKEPEMLQVSLNEVCDITLEILEEQIHLHQATVIIPELPLVVGDKNQLIRLFQNLIGNSLKYRSESAPRILVEFEEREQEFCFFVKDNGMGFNQSLAPQLFEFMKRLHSHSTIAGTGIGLSACKRIVELHGGIIGATSEEGKGSTFYFTLPKKEIG</sequence>
<keyword evidence="3" id="KW-0597">Phosphoprotein</keyword>
<accession>A0A326RU38</accession>
<evidence type="ECO:0000259" key="8">
    <source>
        <dbReference type="PROSITE" id="PS50112"/>
    </source>
</evidence>
<dbReference type="PRINTS" id="PR00344">
    <property type="entry name" value="BCTRLSENSOR"/>
</dbReference>
<evidence type="ECO:0000256" key="3">
    <source>
        <dbReference type="ARBA" id="ARBA00022553"/>
    </source>
</evidence>
<dbReference type="PANTHER" id="PTHR43304:SF1">
    <property type="entry name" value="PAC DOMAIN-CONTAINING PROTEIN"/>
    <property type="match status" value="1"/>
</dbReference>
<dbReference type="EMBL" id="QKTX01000003">
    <property type="protein sequence ID" value="PZV85349.1"/>
    <property type="molecule type" value="Genomic_DNA"/>
</dbReference>
<dbReference type="NCBIfam" id="TIGR00229">
    <property type="entry name" value="sensory_box"/>
    <property type="match status" value="1"/>
</dbReference>
<dbReference type="RefSeq" id="WP_111391814.1">
    <property type="nucleotide sequence ID" value="NZ_QKTX01000003.1"/>
</dbReference>
<gene>
    <name evidence="9" type="ORF">CLV31_103140</name>
</gene>
<dbReference type="InterPro" id="IPR004358">
    <property type="entry name" value="Sig_transdc_His_kin-like_C"/>
</dbReference>
<keyword evidence="10" id="KW-1185">Reference proteome</keyword>
<keyword evidence="4" id="KW-0808">Transferase</keyword>
<dbReference type="Gene3D" id="1.10.287.130">
    <property type="match status" value="1"/>
</dbReference>
<keyword evidence="6" id="KW-0175">Coiled coil</keyword>
<reference evidence="9 10" key="1">
    <citation type="submission" date="2018-06" db="EMBL/GenBank/DDBJ databases">
        <title>Genomic Encyclopedia of Archaeal and Bacterial Type Strains, Phase II (KMG-II): from individual species to whole genera.</title>
        <authorList>
            <person name="Goeker M."/>
        </authorList>
    </citation>
    <scope>NUCLEOTIDE SEQUENCE [LARGE SCALE GENOMIC DNA]</scope>
    <source>
        <strain evidence="9 10">T4</strain>
    </source>
</reference>
<dbReference type="InterPro" id="IPR036890">
    <property type="entry name" value="HATPase_C_sf"/>
</dbReference>
<feature type="coiled-coil region" evidence="6">
    <location>
        <begin position="124"/>
        <end position="158"/>
    </location>
</feature>
<proteinExistence type="predicted"/>
<dbReference type="OrthoDB" id="9766459at2"/>
<comment type="caution">
    <text evidence="9">The sequence shown here is derived from an EMBL/GenBank/DDBJ whole genome shotgun (WGS) entry which is preliminary data.</text>
</comment>
<evidence type="ECO:0000256" key="4">
    <source>
        <dbReference type="ARBA" id="ARBA00022679"/>
    </source>
</evidence>
<dbReference type="SUPFAM" id="SSF55785">
    <property type="entry name" value="PYP-like sensor domain (PAS domain)"/>
    <property type="match status" value="1"/>
</dbReference>
<dbReference type="InterPro" id="IPR000014">
    <property type="entry name" value="PAS"/>
</dbReference>
<dbReference type="SUPFAM" id="SSF47384">
    <property type="entry name" value="Homodimeric domain of signal transducing histidine kinase"/>
    <property type="match status" value="1"/>
</dbReference>
<feature type="domain" description="PAS" evidence="8">
    <location>
        <begin position="27"/>
        <end position="58"/>
    </location>
</feature>
<dbReference type="SMART" id="SM00387">
    <property type="entry name" value="HATPase_c"/>
    <property type="match status" value="1"/>
</dbReference>
<evidence type="ECO:0000313" key="9">
    <source>
        <dbReference type="EMBL" id="PZV85349.1"/>
    </source>
</evidence>
<organism evidence="9 10">
    <name type="scientific">Algoriphagus aquaeductus</name>
    <dbReference type="NCBI Taxonomy" id="475299"/>
    <lineage>
        <taxon>Bacteria</taxon>
        <taxon>Pseudomonadati</taxon>
        <taxon>Bacteroidota</taxon>
        <taxon>Cytophagia</taxon>
        <taxon>Cytophagales</taxon>
        <taxon>Cyclobacteriaceae</taxon>
        <taxon>Algoriphagus</taxon>
    </lineage>
</organism>
<dbReference type="InterPro" id="IPR003661">
    <property type="entry name" value="HisK_dim/P_dom"/>
</dbReference>
<dbReference type="Pfam" id="PF13426">
    <property type="entry name" value="PAS_9"/>
    <property type="match status" value="1"/>
</dbReference>
<dbReference type="InterPro" id="IPR052162">
    <property type="entry name" value="Sensor_kinase/Photoreceptor"/>
</dbReference>
<dbReference type="PANTHER" id="PTHR43304">
    <property type="entry name" value="PHYTOCHROME-LIKE PROTEIN CPH1"/>
    <property type="match status" value="1"/>
</dbReference>
<dbReference type="AlphaFoldDB" id="A0A326RU38"/>
<dbReference type="SUPFAM" id="SSF55874">
    <property type="entry name" value="ATPase domain of HSP90 chaperone/DNA topoisomerase II/histidine kinase"/>
    <property type="match status" value="1"/>
</dbReference>
<dbReference type="Gene3D" id="3.30.450.20">
    <property type="entry name" value="PAS domain"/>
    <property type="match status" value="1"/>
</dbReference>
<dbReference type="Proteomes" id="UP000248917">
    <property type="component" value="Unassembled WGS sequence"/>
</dbReference>
<dbReference type="CDD" id="cd00130">
    <property type="entry name" value="PAS"/>
    <property type="match status" value="1"/>
</dbReference>
<name>A0A326RU38_9BACT</name>
<evidence type="ECO:0000256" key="5">
    <source>
        <dbReference type="ARBA" id="ARBA00022777"/>
    </source>
</evidence>
<evidence type="ECO:0000259" key="7">
    <source>
        <dbReference type="PROSITE" id="PS50109"/>
    </source>
</evidence>
<dbReference type="InterPro" id="IPR036097">
    <property type="entry name" value="HisK_dim/P_sf"/>
</dbReference>
<evidence type="ECO:0000256" key="6">
    <source>
        <dbReference type="SAM" id="Coils"/>
    </source>
</evidence>
<dbReference type="CDD" id="cd00082">
    <property type="entry name" value="HisKA"/>
    <property type="match status" value="1"/>
</dbReference>
<dbReference type="EC" id="2.7.13.3" evidence="2"/>
<dbReference type="InterPro" id="IPR003594">
    <property type="entry name" value="HATPase_dom"/>
</dbReference>
<evidence type="ECO:0000256" key="2">
    <source>
        <dbReference type="ARBA" id="ARBA00012438"/>
    </source>
</evidence>
<feature type="domain" description="Histidine kinase" evidence="7">
    <location>
        <begin position="158"/>
        <end position="371"/>
    </location>
</feature>
<protein>
    <recommendedName>
        <fullName evidence="2">histidine kinase</fullName>
        <ecNumber evidence="2">2.7.13.3</ecNumber>
    </recommendedName>
</protein>
<evidence type="ECO:0000313" key="10">
    <source>
        <dbReference type="Proteomes" id="UP000248917"/>
    </source>
</evidence>
<keyword evidence="5 9" id="KW-0418">Kinase</keyword>
<comment type="catalytic activity">
    <reaction evidence="1">
        <text>ATP + protein L-histidine = ADP + protein N-phospho-L-histidine.</text>
        <dbReference type="EC" id="2.7.13.3"/>
    </reaction>
</comment>
<dbReference type="InterPro" id="IPR035965">
    <property type="entry name" value="PAS-like_dom_sf"/>
</dbReference>